<comment type="similarity">
    <text evidence="2">Belongs to the class-I pyridoxal-phosphate-dependent aminotransferase family.</text>
</comment>
<feature type="domain" description="Aminotransferase class I/classII large" evidence="6">
    <location>
        <begin position="145"/>
        <end position="378"/>
    </location>
</feature>
<dbReference type="PANTHER" id="PTHR46383:SF1">
    <property type="entry name" value="ASPARTATE AMINOTRANSFERASE"/>
    <property type="match status" value="1"/>
</dbReference>
<dbReference type="InterPro" id="IPR004839">
    <property type="entry name" value="Aminotransferase_I/II_large"/>
</dbReference>
<keyword evidence="4" id="KW-0808">Transferase</keyword>
<dbReference type="PANTHER" id="PTHR46383">
    <property type="entry name" value="ASPARTATE AMINOTRANSFERASE"/>
    <property type="match status" value="1"/>
</dbReference>
<evidence type="ECO:0000256" key="3">
    <source>
        <dbReference type="ARBA" id="ARBA00022576"/>
    </source>
</evidence>
<dbReference type="SUPFAM" id="SSF53383">
    <property type="entry name" value="PLP-dependent transferases"/>
    <property type="match status" value="1"/>
</dbReference>
<dbReference type="InterPro" id="IPR015422">
    <property type="entry name" value="PyrdxlP-dep_Trfase_small"/>
</dbReference>
<proteinExistence type="inferred from homology"/>
<dbReference type="EMBL" id="BNEC01000003">
    <property type="protein sequence ID" value="GHI67621.1"/>
    <property type="molecule type" value="Genomic_DNA"/>
</dbReference>
<comment type="caution">
    <text evidence="7">The sequence shown here is derived from an EMBL/GenBank/DDBJ whole genome shotgun (WGS) entry which is preliminary data.</text>
</comment>
<sequence length="524" mass="57907">MDLFPDPLRKRCFDIPAEAVDNAAAARLHDGVGPYFLSGVDERMLDVYARAADPHDAFELSRLWLGRIDAESGPHGVRPWLAERWRASTVRRSVTPEEVLTSRATVRFIKELFNFFFQEDLYGDLRSDSHLMLSGGAADEKYWGLPEVLKECIRYALDCDWYGYSDSCGRIQAREAVAAYESARIPGVTYDASNIALTMGGTMAVGTLADFIVSRSRPPSAPALCAAPNYPPLVEAIACRTATRLVPLQAQGGKMCLEPLLTALSPSTPLVLLQTAANPTGAGVDERDLARLLNALSPATLILLDECHEWLGPENRLSPARAARNVVRISSLSKHWSAPGIKVGWITADSVLIAEYYKYASTHFGGPPSLFYTLIEVLTRMERWRVTGVRSVGAEEVREFDATYGLTKERLQAAYANFSAEREARLRSLLVLRDAAHARLSQFATVIRPRHSINTTVMLPGWNDSYRCFRDLLRETGVATYPGILNFCFSGGAVRLTSARSWQDIDTATRRLSAHVGSETLPYG</sequence>
<dbReference type="Gene3D" id="3.40.640.10">
    <property type="entry name" value="Type I PLP-dependent aspartate aminotransferase-like (Major domain)"/>
    <property type="match status" value="1"/>
</dbReference>
<dbReference type="Gene3D" id="3.90.1150.10">
    <property type="entry name" value="Aspartate Aminotransferase, domain 1"/>
    <property type="match status" value="1"/>
</dbReference>
<dbReference type="InterPro" id="IPR050596">
    <property type="entry name" value="AspAT/PAT-like"/>
</dbReference>
<protein>
    <recommendedName>
        <fullName evidence="6">Aminotransferase class I/classII large domain-containing protein</fullName>
    </recommendedName>
</protein>
<evidence type="ECO:0000256" key="4">
    <source>
        <dbReference type="ARBA" id="ARBA00022679"/>
    </source>
</evidence>
<organism evidence="7 8">
    <name type="scientific">Streptomyces nojiriensis</name>
    <dbReference type="NCBI Taxonomy" id="66374"/>
    <lineage>
        <taxon>Bacteria</taxon>
        <taxon>Bacillati</taxon>
        <taxon>Actinomycetota</taxon>
        <taxon>Actinomycetes</taxon>
        <taxon>Kitasatosporales</taxon>
        <taxon>Streptomycetaceae</taxon>
        <taxon>Streptomyces</taxon>
    </lineage>
</organism>
<evidence type="ECO:0000259" key="6">
    <source>
        <dbReference type="Pfam" id="PF00155"/>
    </source>
</evidence>
<evidence type="ECO:0000313" key="8">
    <source>
        <dbReference type="Proteomes" id="UP000613974"/>
    </source>
</evidence>
<keyword evidence="5" id="KW-0663">Pyridoxal phosphate</keyword>
<dbReference type="InterPro" id="IPR015421">
    <property type="entry name" value="PyrdxlP-dep_Trfase_major"/>
</dbReference>
<evidence type="ECO:0000256" key="5">
    <source>
        <dbReference type="ARBA" id="ARBA00022898"/>
    </source>
</evidence>
<evidence type="ECO:0000256" key="1">
    <source>
        <dbReference type="ARBA" id="ARBA00001933"/>
    </source>
</evidence>
<reference evidence="8" key="1">
    <citation type="submission" date="2023-07" db="EMBL/GenBank/DDBJ databases">
        <title>Whole genome shotgun sequence of Streptomyces nojiriensis NBRC 13794.</title>
        <authorList>
            <person name="Komaki H."/>
            <person name="Tamura T."/>
        </authorList>
    </citation>
    <scope>NUCLEOTIDE SEQUENCE [LARGE SCALE GENOMIC DNA]</scope>
    <source>
        <strain evidence="8">NBRC 13794</strain>
    </source>
</reference>
<dbReference type="InterPro" id="IPR015424">
    <property type="entry name" value="PyrdxlP-dep_Trfase"/>
</dbReference>
<comment type="cofactor">
    <cofactor evidence="1">
        <name>pyridoxal 5'-phosphate</name>
        <dbReference type="ChEBI" id="CHEBI:597326"/>
    </cofactor>
</comment>
<dbReference type="CDD" id="cd00609">
    <property type="entry name" value="AAT_like"/>
    <property type="match status" value="1"/>
</dbReference>
<gene>
    <name evidence="7" type="ORF">Snoj_15390</name>
</gene>
<keyword evidence="3" id="KW-0032">Aminotransferase</keyword>
<name>A0ABQ3SHM8_9ACTN</name>
<keyword evidence="8" id="KW-1185">Reference proteome</keyword>
<dbReference type="Pfam" id="PF00155">
    <property type="entry name" value="Aminotran_1_2"/>
    <property type="match status" value="1"/>
</dbReference>
<accession>A0ABQ3SHM8</accession>
<evidence type="ECO:0000256" key="2">
    <source>
        <dbReference type="ARBA" id="ARBA00007441"/>
    </source>
</evidence>
<evidence type="ECO:0000313" key="7">
    <source>
        <dbReference type="EMBL" id="GHI67621.1"/>
    </source>
</evidence>
<dbReference type="Proteomes" id="UP000613974">
    <property type="component" value="Unassembled WGS sequence"/>
</dbReference>